<dbReference type="InterPro" id="IPR036291">
    <property type="entry name" value="NAD(P)-bd_dom_sf"/>
</dbReference>
<accession>A0AAN6GTG5</accession>
<comment type="caution">
    <text evidence="4">The sequence shown here is derived from an EMBL/GenBank/DDBJ whole genome shotgun (WGS) entry which is preliminary data.</text>
</comment>
<dbReference type="Proteomes" id="UP001176517">
    <property type="component" value="Unassembled WGS sequence"/>
</dbReference>
<dbReference type="PANTHER" id="PTHR24320">
    <property type="entry name" value="RETINOL DEHYDROGENASE"/>
    <property type="match status" value="1"/>
</dbReference>
<comment type="similarity">
    <text evidence="1">Belongs to the short-chain dehydrogenases/reductases (SDR) family.</text>
</comment>
<evidence type="ECO:0000313" key="4">
    <source>
        <dbReference type="EMBL" id="KAK0552339.1"/>
    </source>
</evidence>
<keyword evidence="3" id="KW-0560">Oxidoreductase</keyword>
<keyword evidence="2" id="KW-0521">NADP</keyword>
<evidence type="ECO:0000256" key="1">
    <source>
        <dbReference type="ARBA" id="ARBA00006484"/>
    </source>
</evidence>
<dbReference type="AlphaFoldDB" id="A0AAN6GTG5"/>
<evidence type="ECO:0000313" key="5">
    <source>
        <dbReference type="Proteomes" id="UP001176517"/>
    </source>
</evidence>
<sequence length="782" mass="85566">MAAFDTKKIAPLNGKVALVTGANAGLGERSAFILALAGVRVYMGCRSESRVQESLSRIRKWLADSKKWRKDAPVAVASLDKLDVEEIMSRLTWLQLDLSSLKSIKQAAENFKQKEERLDILLNCAGVMSVPYSLTEDGLEIQVGTNTVGHYVFNMLLLPVLAKTARSPEYADSGKRVRVVQVSSVGHTMLLKRHIQDGWKDLRAINKPFWPEAGATWIRYNKSKVGNILLANRVRDLAQQNNIAISSASVHPGVVRTDLTGGISLSYGKIIGALIDLVIYPIQITPEQGALAQLYACTSPDLDDPTRNGVYLVPYGKPARPAAWARDESGDAGRDLEAFVQGLVKEKLGVDLRKVPISDDDARQHIKLPSRTTVSTSYKKGPAYHEQIPDGPLAAASRDPQVGTLPSNKRVAFLQSIMTGFNTKTIPPLNGKIALVTGANIGLGERSAFILALAGARVYLACRSESRVQESLGRIRAWLASPNKWRKDAPAAVASLEKLDIEEIMSRLIWLPLDLSSLKSIKKAVEIFRQKEARLDILLNCAGVMSMPYTFTEDGLEIQVGTNTVGHYVFTMLLFPVLAKTARLTEYADSGKTVRVVQVSSLAHSLLKDSHLQNGWKDLEAINTKFSPEFSATWIRYNKSKVGNILLANRVRDLAQRNSLAISSTSIHPGLVKTNLTTGVSLSYGKLLGTIAEIILYPFQISPEKGALAQLYACTSPDLDDPKRNGAYIVPYGKVAQAASYARDEGGEAGRDLDNFVVGFAKEKLDVDLHEVLRDEAGLNKL</sequence>
<reference evidence="4" key="1">
    <citation type="journal article" date="2023" name="PhytoFront">
        <title>Draft Genome Resources of Seven Strains of Tilletia horrida, Causal Agent of Kernel Smut of Rice.</title>
        <authorList>
            <person name="Khanal S."/>
            <person name="Antony Babu S."/>
            <person name="Zhou X.G."/>
        </authorList>
    </citation>
    <scope>NUCLEOTIDE SEQUENCE</scope>
    <source>
        <strain evidence="4">TX6</strain>
    </source>
</reference>
<protein>
    <submittedName>
        <fullName evidence="4">Uncharacterized protein</fullName>
    </submittedName>
</protein>
<dbReference type="PANTHER" id="PTHR24320:SF282">
    <property type="entry name" value="WW DOMAIN-CONTAINING OXIDOREDUCTASE"/>
    <property type="match status" value="1"/>
</dbReference>
<proteinExistence type="inferred from homology"/>
<dbReference type="SUPFAM" id="SSF51735">
    <property type="entry name" value="NAD(P)-binding Rossmann-fold domains"/>
    <property type="match status" value="2"/>
</dbReference>
<evidence type="ECO:0000256" key="3">
    <source>
        <dbReference type="ARBA" id="ARBA00023002"/>
    </source>
</evidence>
<dbReference type="Gene3D" id="3.40.50.720">
    <property type="entry name" value="NAD(P)-binding Rossmann-like Domain"/>
    <property type="match status" value="2"/>
</dbReference>
<dbReference type="EMBL" id="JAPDMZ010000064">
    <property type="protein sequence ID" value="KAK0552339.1"/>
    <property type="molecule type" value="Genomic_DNA"/>
</dbReference>
<organism evidence="4 5">
    <name type="scientific">Tilletia horrida</name>
    <dbReference type="NCBI Taxonomy" id="155126"/>
    <lineage>
        <taxon>Eukaryota</taxon>
        <taxon>Fungi</taxon>
        <taxon>Dikarya</taxon>
        <taxon>Basidiomycota</taxon>
        <taxon>Ustilaginomycotina</taxon>
        <taxon>Exobasidiomycetes</taxon>
        <taxon>Tilletiales</taxon>
        <taxon>Tilletiaceae</taxon>
        <taxon>Tilletia</taxon>
    </lineage>
</organism>
<keyword evidence="5" id="KW-1185">Reference proteome</keyword>
<name>A0AAN6GTG5_9BASI</name>
<dbReference type="GO" id="GO:0016491">
    <property type="term" value="F:oxidoreductase activity"/>
    <property type="evidence" value="ECO:0007669"/>
    <property type="project" value="UniProtKB-KW"/>
</dbReference>
<evidence type="ECO:0000256" key="2">
    <source>
        <dbReference type="ARBA" id="ARBA00022857"/>
    </source>
</evidence>
<gene>
    <name evidence="4" type="ORF">OC846_002940</name>
</gene>